<dbReference type="Proteomes" id="UP000051450">
    <property type="component" value="Unassembled WGS sequence"/>
</dbReference>
<dbReference type="Pfam" id="PF03009">
    <property type="entry name" value="GDPD"/>
    <property type="match status" value="1"/>
</dbReference>
<dbReference type="PATRIC" id="fig|1423719.4.peg.91"/>
<evidence type="ECO:0000313" key="3">
    <source>
        <dbReference type="Proteomes" id="UP000051450"/>
    </source>
</evidence>
<dbReference type="InterPro" id="IPR017946">
    <property type="entry name" value="PLC-like_Pdiesterase_TIM-brl"/>
</dbReference>
<protein>
    <submittedName>
        <fullName evidence="2">Glycerophosphoryl diester phosphodiesterase</fullName>
    </submittedName>
</protein>
<dbReference type="GeneID" id="83548748"/>
<gene>
    <name evidence="2" type="ORF">FC66_GL000091</name>
</gene>
<proteinExistence type="predicted"/>
<dbReference type="PANTHER" id="PTHR46211">
    <property type="entry name" value="GLYCEROPHOSPHORYL DIESTER PHOSPHODIESTERASE"/>
    <property type="match status" value="1"/>
</dbReference>
<dbReference type="RefSeq" id="WP_057973413.1">
    <property type="nucleotide sequence ID" value="NZ_AZDI01000001.1"/>
</dbReference>
<dbReference type="SUPFAM" id="SSF51695">
    <property type="entry name" value="PLC-like phosphodiesterases"/>
    <property type="match status" value="1"/>
</dbReference>
<evidence type="ECO:0000313" key="2">
    <source>
        <dbReference type="EMBL" id="KRK46468.1"/>
    </source>
</evidence>
<keyword evidence="3" id="KW-1185">Reference proteome</keyword>
<accession>A0A0R1HRY5</accession>
<evidence type="ECO:0000259" key="1">
    <source>
        <dbReference type="PROSITE" id="PS51704"/>
    </source>
</evidence>
<dbReference type="AlphaFoldDB" id="A0A0R1HRY5"/>
<dbReference type="Gene3D" id="3.20.20.190">
    <property type="entry name" value="Phosphatidylinositol (PI) phosphodiesterase"/>
    <property type="match status" value="1"/>
</dbReference>
<sequence>MKTKIFAHRGSKGTRPENTLISFQAAIDAGADGIETDVQLSKDGKLIIMHDEKIDRTTNLTGRVTDLTLAELKKADAGVKFSDEYRGEQIPTLEEVIELLKRNNFKGTFNLELKTNHIEYQGIEELVNEQMRQLPADIHLLYSSFNPNSIRRMQKINPEAEFASLFQFKIKESRLLAKNHLITSLHPDVTWLRERHGLFWPKLLIRPWTVNSTKNMIYCFKKKYDAIFTDYPAKALEVRKNIQGD</sequence>
<dbReference type="PROSITE" id="PS51704">
    <property type="entry name" value="GP_PDE"/>
    <property type="match status" value="1"/>
</dbReference>
<dbReference type="EMBL" id="AZDI01000001">
    <property type="protein sequence ID" value="KRK46468.1"/>
    <property type="molecule type" value="Genomic_DNA"/>
</dbReference>
<dbReference type="CDD" id="cd08563">
    <property type="entry name" value="GDPD_TtGDE_like"/>
    <property type="match status" value="1"/>
</dbReference>
<reference evidence="2 3" key="1">
    <citation type="journal article" date="2015" name="Genome Announc.">
        <title>Expanding the biotechnology potential of lactobacilli through comparative genomics of 213 strains and associated genera.</title>
        <authorList>
            <person name="Sun Z."/>
            <person name="Harris H.M."/>
            <person name="McCann A."/>
            <person name="Guo C."/>
            <person name="Argimon S."/>
            <person name="Zhang W."/>
            <person name="Yang X."/>
            <person name="Jeffery I.B."/>
            <person name="Cooney J.C."/>
            <person name="Kagawa T.F."/>
            <person name="Liu W."/>
            <person name="Song Y."/>
            <person name="Salvetti E."/>
            <person name="Wrobel A."/>
            <person name="Rasinkangas P."/>
            <person name="Parkhill J."/>
            <person name="Rea M.C."/>
            <person name="O'Sullivan O."/>
            <person name="Ritari J."/>
            <person name="Douillard F.P."/>
            <person name="Paul Ross R."/>
            <person name="Yang R."/>
            <person name="Briner A.E."/>
            <person name="Felis G.E."/>
            <person name="de Vos W.M."/>
            <person name="Barrangou R."/>
            <person name="Klaenhammer T.R."/>
            <person name="Caufield P.W."/>
            <person name="Cui Y."/>
            <person name="Zhang H."/>
            <person name="O'Toole P.W."/>
        </authorList>
    </citation>
    <scope>NUCLEOTIDE SEQUENCE [LARGE SCALE GENOMIC DNA]</scope>
    <source>
        <strain evidence="2 3">DSM 15638</strain>
    </source>
</reference>
<name>A0A0R1HRY5_9LACO</name>
<dbReference type="GO" id="GO:0008081">
    <property type="term" value="F:phosphoric diester hydrolase activity"/>
    <property type="evidence" value="ECO:0007669"/>
    <property type="project" value="InterPro"/>
</dbReference>
<feature type="domain" description="GP-PDE" evidence="1">
    <location>
        <begin position="3"/>
        <end position="239"/>
    </location>
</feature>
<dbReference type="PANTHER" id="PTHR46211:SF1">
    <property type="entry name" value="GLYCEROPHOSPHODIESTER PHOSPHODIESTERASE, CYTOPLASMIC"/>
    <property type="match status" value="1"/>
</dbReference>
<organism evidence="2 3">
    <name type="scientific">Dellaglioa algida DSM 15638</name>
    <dbReference type="NCBI Taxonomy" id="1423719"/>
    <lineage>
        <taxon>Bacteria</taxon>
        <taxon>Bacillati</taxon>
        <taxon>Bacillota</taxon>
        <taxon>Bacilli</taxon>
        <taxon>Lactobacillales</taxon>
        <taxon>Lactobacillaceae</taxon>
        <taxon>Dellaglioa</taxon>
    </lineage>
</organism>
<dbReference type="GO" id="GO:0006629">
    <property type="term" value="P:lipid metabolic process"/>
    <property type="evidence" value="ECO:0007669"/>
    <property type="project" value="InterPro"/>
</dbReference>
<comment type="caution">
    <text evidence="2">The sequence shown here is derived from an EMBL/GenBank/DDBJ whole genome shotgun (WGS) entry which is preliminary data.</text>
</comment>
<dbReference type="STRING" id="1423719.FC66_GL000091"/>
<dbReference type="InterPro" id="IPR030395">
    <property type="entry name" value="GP_PDE_dom"/>
</dbReference>